<evidence type="ECO:0000256" key="7">
    <source>
        <dbReference type="ARBA" id="ARBA00022679"/>
    </source>
</evidence>
<keyword evidence="10 11" id="KW-0067">ATP-binding</keyword>
<comment type="pathway">
    <text evidence="11">Carbohydrate degradation; glycolysis; pyruvate from D-glyceraldehyde 3-phosphate: step 2/5.</text>
</comment>
<evidence type="ECO:0000256" key="3">
    <source>
        <dbReference type="ARBA" id="ARBA00008982"/>
    </source>
</evidence>
<dbReference type="InterPro" id="IPR001576">
    <property type="entry name" value="Phosphoglycerate_kinase"/>
</dbReference>
<dbReference type="GO" id="GO:0006096">
    <property type="term" value="P:glycolytic process"/>
    <property type="evidence" value="ECO:0007669"/>
    <property type="project" value="UniProtKB-UniRule"/>
</dbReference>
<evidence type="ECO:0000256" key="11">
    <source>
        <dbReference type="HAMAP-Rule" id="MF_00145"/>
    </source>
</evidence>
<dbReference type="InterPro" id="IPR015824">
    <property type="entry name" value="Phosphoglycerate_kinase_N"/>
</dbReference>
<dbReference type="UniPathway" id="UPA00109">
    <property type="reaction ID" value="UER00185"/>
</dbReference>
<dbReference type="InterPro" id="IPR036043">
    <property type="entry name" value="Phosphoglycerate_kinase_sf"/>
</dbReference>
<feature type="binding site" evidence="11 12">
    <location>
        <begin position="59"/>
        <end position="62"/>
    </location>
    <ligand>
        <name>substrate</name>
    </ligand>
</feature>
<evidence type="ECO:0000256" key="1">
    <source>
        <dbReference type="ARBA" id="ARBA00000642"/>
    </source>
</evidence>
<evidence type="ECO:0000256" key="4">
    <source>
        <dbReference type="ARBA" id="ARBA00011245"/>
    </source>
</evidence>
<keyword evidence="6 11" id="KW-0963">Cytoplasm</keyword>
<feature type="binding site" evidence="11 13">
    <location>
        <position position="318"/>
    </location>
    <ligand>
        <name>ATP</name>
        <dbReference type="ChEBI" id="CHEBI:30616"/>
    </ligand>
</feature>
<dbReference type="HAMAP" id="MF_00145">
    <property type="entry name" value="Phosphoglyc_kinase"/>
    <property type="match status" value="1"/>
</dbReference>
<reference evidence="16" key="2">
    <citation type="submission" date="2013-07" db="EMBL/GenBank/DDBJ databases">
        <authorList>
            <person name="Morais-Silva F.O."/>
            <person name="Rezende A.M."/>
            <person name="Pimentel C."/>
            <person name="Resende D.M."/>
            <person name="Santos C.I."/>
            <person name="Clemente C."/>
            <person name="de Oliveira L.M."/>
            <person name="da Silva S.M."/>
            <person name="Costa D.A."/>
            <person name="Varela-Raposo A."/>
            <person name="Horacio E.C.A."/>
            <person name="Matos M."/>
            <person name="Flores O."/>
            <person name="Ruiz J.C."/>
            <person name="Rodrigues-Pousada C."/>
        </authorList>
    </citation>
    <scope>NUCLEOTIDE SEQUENCE [LARGE SCALE GENOMIC DNA]</scope>
    <source>
        <strain evidence="16">ATCC 19364 / DSM 1382 / NCIMB 9332 / VKM B-1759</strain>
    </source>
</reference>
<evidence type="ECO:0000256" key="14">
    <source>
        <dbReference type="RuleBase" id="RU000532"/>
    </source>
</evidence>
<feature type="binding site" evidence="11">
    <location>
        <position position="36"/>
    </location>
    <ligand>
        <name>substrate</name>
    </ligand>
</feature>
<dbReference type="GO" id="GO:0043531">
    <property type="term" value="F:ADP binding"/>
    <property type="evidence" value="ECO:0007669"/>
    <property type="project" value="TreeGrafter"/>
</dbReference>
<evidence type="ECO:0000256" key="9">
    <source>
        <dbReference type="ARBA" id="ARBA00022777"/>
    </source>
</evidence>
<keyword evidence="7 11" id="KW-0808">Transferase</keyword>
<name>T2GA89_MEGG1</name>
<dbReference type="STRING" id="1121448.DGI_1347"/>
<proteinExistence type="inferred from homology"/>
<evidence type="ECO:0000256" key="6">
    <source>
        <dbReference type="ARBA" id="ARBA00022490"/>
    </source>
</evidence>
<dbReference type="FunFam" id="3.40.50.1260:FF:000002">
    <property type="entry name" value="Phosphoglycerate kinase"/>
    <property type="match status" value="1"/>
</dbReference>
<dbReference type="EMBL" id="CP006585">
    <property type="protein sequence ID" value="AGW13198.1"/>
    <property type="molecule type" value="Genomic_DNA"/>
</dbReference>
<dbReference type="GO" id="GO:0005524">
    <property type="term" value="F:ATP binding"/>
    <property type="evidence" value="ECO:0007669"/>
    <property type="project" value="UniProtKB-KW"/>
</dbReference>
<evidence type="ECO:0000256" key="5">
    <source>
        <dbReference type="ARBA" id="ARBA00013061"/>
    </source>
</evidence>
<keyword evidence="8 11" id="KW-0547">Nucleotide-binding</keyword>
<dbReference type="HOGENOM" id="CLU_025427_0_2_7"/>
<dbReference type="Pfam" id="PF00162">
    <property type="entry name" value="PGK"/>
    <property type="match status" value="1"/>
</dbReference>
<dbReference type="GO" id="GO:0004618">
    <property type="term" value="F:phosphoglycerate kinase activity"/>
    <property type="evidence" value="ECO:0007669"/>
    <property type="project" value="UniProtKB-UniRule"/>
</dbReference>
<feature type="binding site" evidence="11">
    <location>
        <position position="112"/>
    </location>
    <ligand>
        <name>substrate</name>
    </ligand>
</feature>
<comment type="subcellular location">
    <subcellularLocation>
        <location evidence="2 11">Cytoplasm</location>
    </subcellularLocation>
</comment>
<feature type="binding site" evidence="11 13">
    <location>
        <position position="196"/>
    </location>
    <ligand>
        <name>ATP</name>
        <dbReference type="ChEBI" id="CHEBI:30616"/>
    </ligand>
</feature>
<comment type="subunit">
    <text evidence="4 11">Monomer.</text>
</comment>
<evidence type="ECO:0000256" key="2">
    <source>
        <dbReference type="ARBA" id="ARBA00004496"/>
    </source>
</evidence>
<feature type="binding site" evidence="11">
    <location>
        <position position="145"/>
    </location>
    <ligand>
        <name>substrate</name>
    </ligand>
</feature>
<dbReference type="OrthoDB" id="9808460at2"/>
<dbReference type="GO" id="GO:0006094">
    <property type="term" value="P:gluconeogenesis"/>
    <property type="evidence" value="ECO:0007669"/>
    <property type="project" value="TreeGrafter"/>
</dbReference>
<dbReference type="eggNOG" id="COG0126">
    <property type="taxonomic scope" value="Bacteria"/>
</dbReference>
<dbReference type="Proteomes" id="UP000016587">
    <property type="component" value="Chromosome"/>
</dbReference>
<dbReference type="PRINTS" id="PR00477">
    <property type="entry name" value="PHGLYCKINASE"/>
</dbReference>
<dbReference type="EC" id="2.7.2.3" evidence="5 11"/>
<evidence type="ECO:0000313" key="16">
    <source>
        <dbReference type="Proteomes" id="UP000016587"/>
    </source>
</evidence>
<dbReference type="FunFam" id="3.40.50.1260:FF:000001">
    <property type="entry name" value="Phosphoglycerate kinase"/>
    <property type="match status" value="1"/>
</dbReference>
<feature type="binding site" evidence="12">
    <location>
        <position position="36"/>
    </location>
    <ligand>
        <name>(2R)-3-phosphoglycerate</name>
        <dbReference type="ChEBI" id="CHEBI:58272"/>
    </ligand>
</feature>
<comment type="caution">
    <text evidence="11">Lacks conserved residue(s) required for the propagation of feature annotation.</text>
</comment>
<evidence type="ECO:0000256" key="8">
    <source>
        <dbReference type="ARBA" id="ARBA00022741"/>
    </source>
</evidence>
<evidence type="ECO:0000256" key="10">
    <source>
        <dbReference type="ARBA" id="ARBA00022840"/>
    </source>
</evidence>
<dbReference type="SUPFAM" id="SSF53748">
    <property type="entry name" value="Phosphoglycerate kinase"/>
    <property type="match status" value="1"/>
</dbReference>
<keyword evidence="16" id="KW-1185">Reference proteome</keyword>
<keyword evidence="9 11" id="KW-0418">Kinase</keyword>
<comment type="similarity">
    <text evidence="3 11 14">Belongs to the phosphoglycerate kinase family.</text>
</comment>
<evidence type="ECO:0000256" key="12">
    <source>
        <dbReference type="PIRSR" id="PIRSR000724-1"/>
    </source>
</evidence>
<dbReference type="PATRIC" id="fig|1121448.10.peg.1346"/>
<feature type="binding site" evidence="12">
    <location>
        <position position="112"/>
    </location>
    <ligand>
        <name>(2R)-3-phosphoglycerate</name>
        <dbReference type="ChEBI" id="CHEBI:58272"/>
    </ligand>
</feature>
<dbReference type="PROSITE" id="PS00111">
    <property type="entry name" value="PGLYCERATE_KINASE"/>
    <property type="match status" value="1"/>
</dbReference>
<dbReference type="PANTHER" id="PTHR11406">
    <property type="entry name" value="PHOSPHOGLYCERATE KINASE"/>
    <property type="match status" value="1"/>
</dbReference>
<evidence type="ECO:0000313" key="15">
    <source>
        <dbReference type="EMBL" id="AGW13198.1"/>
    </source>
</evidence>
<dbReference type="RefSeq" id="WP_021759993.1">
    <property type="nucleotide sequence ID" value="NC_022444.1"/>
</dbReference>
<dbReference type="InterPro" id="IPR015911">
    <property type="entry name" value="Phosphoglycerate_kinase_CS"/>
</dbReference>
<protein>
    <recommendedName>
        <fullName evidence="5 11">Phosphoglycerate kinase</fullName>
        <ecNumber evidence="5 11">2.7.2.3</ecNumber>
    </recommendedName>
</protein>
<dbReference type="AlphaFoldDB" id="T2GA89"/>
<dbReference type="Gene3D" id="3.40.50.1260">
    <property type="entry name" value="Phosphoglycerate kinase, N-terminal domain"/>
    <property type="match status" value="2"/>
</dbReference>
<accession>T2GA89</accession>
<keyword evidence="11" id="KW-0324">Glycolysis</keyword>
<dbReference type="GO" id="GO:0005829">
    <property type="term" value="C:cytosol"/>
    <property type="evidence" value="ECO:0007669"/>
    <property type="project" value="TreeGrafter"/>
</dbReference>
<dbReference type="PANTHER" id="PTHR11406:SF23">
    <property type="entry name" value="PHOSPHOGLYCERATE KINASE 1, CHLOROPLASTIC-RELATED"/>
    <property type="match status" value="1"/>
</dbReference>
<dbReference type="PIRSF" id="PIRSF000724">
    <property type="entry name" value="Pgk"/>
    <property type="match status" value="1"/>
</dbReference>
<organism evidence="15 16">
    <name type="scientific">Megalodesulfovibrio gigas (strain ATCC 19364 / DSM 1382 / NCIMB 9332 / VKM B-1759)</name>
    <name type="common">Desulfovibrio gigas</name>
    <dbReference type="NCBI Taxonomy" id="1121448"/>
    <lineage>
        <taxon>Bacteria</taxon>
        <taxon>Pseudomonadati</taxon>
        <taxon>Thermodesulfobacteriota</taxon>
        <taxon>Desulfovibrionia</taxon>
        <taxon>Desulfovibrionales</taxon>
        <taxon>Desulfovibrionaceae</taxon>
        <taxon>Megalodesulfovibrio</taxon>
    </lineage>
</organism>
<feature type="binding site" evidence="11 12">
    <location>
        <begin position="21"/>
        <end position="23"/>
    </location>
    <ligand>
        <name>substrate</name>
    </ligand>
</feature>
<feature type="binding site" evidence="11 13">
    <location>
        <begin position="344"/>
        <end position="347"/>
    </location>
    <ligand>
        <name>ATP</name>
        <dbReference type="ChEBI" id="CHEBI:30616"/>
    </ligand>
</feature>
<reference evidence="15 16" key="1">
    <citation type="journal article" date="2013" name="J. Bacteriol.">
        <title>Roles of HynAB and Ech, the only two hydrogenases found in the model sulfate reducer Desulfovibrio gigas.</title>
        <authorList>
            <person name="Morais-Silva F.O."/>
            <person name="Santos C.I."/>
            <person name="Rodrigues R."/>
            <person name="Pereira I.A."/>
            <person name="Rodrigues-Pousada C."/>
        </authorList>
    </citation>
    <scope>NUCLEOTIDE SEQUENCE [LARGE SCALE GENOMIC DNA]</scope>
    <source>
        <strain evidence="16">ATCC 19364 / DSM 1382 / NCIMB 9332 / VKM B-1759</strain>
    </source>
</reference>
<comment type="catalytic activity">
    <reaction evidence="1 11 14">
        <text>(2R)-3-phosphoglycerate + ATP = (2R)-3-phospho-glyceroyl phosphate + ADP</text>
        <dbReference type="Rhea" id="RHEA:14801"/>
        <dbReference type="ChEBI" id="CHEBI:30616"/>
        <dbReference type="ChEBI" id="CHEBI:57604"/>
        <dbReference type="ChEBI" id="CHEBI:58272"/>
        <dbReference type="ChEBI" id="CHEBI:456216"/>
        <dbReference type="EC" id="2.7.2.3"/>
    </reaction>
</comment>
<feature type="binding site" evidence="12">
    <location>
        <position position="145"/>
    </location>
    <ligand>
        <name>(2R)-3-phosphoglycerate</name>
        <dbReference type="ChEBI" id="CHEBI:58272"/>
    </ligand>
</feature>
<dbReference type="KEGG" id="dgg:DGI_1347"/>
<gene>
    <name evidence="11 15" type="primary">pgk</name>
    <name evidence="15" type="ORF">DGI_1347</name>
</gene>
<evidence type="ECO:0000256" key="13">
    <source>
        <dbReference type="PIRSR" id="PIRSR000724-2"/>
    </source>
</evidence>
<sequence length="391" mass="40912">MHVLHMADLDLAGKRVLIREDFNVPLKDGVITDATRLTASLPTIQLALDKGARVIAMSHLGRPTEGEFDEKNSMKPVADWLNAKLGGKVRLVRELEGVEAAPGELVLLENVRMNKGEKKNDPELGKKYAALCDIFVMDAFGTAHRAEASTHAVGQFAPVACAGLLLAAELTALTKALGAPQRPLLAIVGGAKVSTKLLLLKNLLQKVDGLIVGGGIANTFIVAQGHPVGTSLFEADLVEDAKLLLAEAKAAGKTIHVPTDVVVASELSASARPFLKDVSDIAADDMVLDVGPQTAKAYAAACQEAATIVWNGPVGVFEYEQFAGGSKVLAYSIADSNAFSLVGGGDSVAMVEKFGLAEAMGYISTGGGSFLEFLEGKTLPAVAMLEERAKG</sequence>